<reference evidence="1 2" key="1">
    <citation type="journal article" date="2015" name="Nature">
        <title>rRNA introns, odd ribosomes, and small enigmatic genomes across a large radiation of phyla.</title>
        <authorList>
            <person name="Brown C.T."/>
            <person name="Hug L.A."/>
            <person name="Thomas B.C."/>
            <person name="Sharon I."/>
            <person name="Castelle C.J."/>
            <person name="Singh A."/>
            <person name="Wilkins M.J."/>
            <person name="Williams K.H."/>
            <person name="Banfield J.F."/>
        </authorList>
    </citation>
    <scope>NUCLEOTIDE SEQUENCE [LARGE SCALE GENOMIC DNA]</scope>
</reference>
<dbReference type="Proteomes" id="UP000034406">
    <property type="component" value="Unassembled WGS sequence"/>
</dbReference>
<gene>
    <name evidence="1" type="ORF">US90_C0008G0054</name>
</gene>
<protein>
    <recommendedName>
        <fullName evidence="3">Peptidase C39-like domain-containing protein</fullName>
    </recommendedName>
</protein>
<accession>A0A0G0JU35</accession>
<sequence length="219" mass="25388">MPDNSNEYPFPTLKRIAQITSSYCGPAVLEMLLSFLSYGAHQHQIVQAANIQHKVNINGSTIAELALATKSLFPELQFWYKHEATLSELSKIVNQFQYPVGVEWQGVFDWPDEDEEEYNSFSPDEEEDYGEYDDDEGHYSIVTYINTQQNLVLIADPERHYAGTDRNFSILQFEKRWWDQNIITDPKTGHRQSINDFHTMFIITPKDITFPLSLNMIPT</sequence>
<dbReference type="SUPFAM" id="SSF54001">
    <property type="entry name" value="Cysteine proteinases"/>
    <property type="match status" value="1"/>
</dbReference>
<organism evidence="1 2">
    <name type="scientific">Candidatus Shapirobacteria bacterium GW2011_GWE2_38_30</name>
    <dbReference type="NCBI Taxonomy" id="1618490"/>
    <lineage>
        <taxon>Bacteria</taxon>
        <taxon>Candidatus Shapironibacteriota</taxon>
    </lineage>
</organism>
<name>A0A0G0JU35_9BACT</name>
<evidence type="ECO:0000313" key="1">
    <source>
        <dbReference type="EMBL" id="KKQ70162.1"/>
    </source>
</evidence>
<evidence type="ECO:0000313" key="2">
    <source>
        <dbReference type="Proteomes" id="UP000034406"/>
    </source>
</evidence>
<dbReference type="AlphaFoldDB" id="A0A0G0JU35"/>
<evidence type="ECO:0008006" key="3">
    <source>
        <dbReference type="Google" id="ProtNLM"/>
    </source>
</evidence>
<dbReference type="InterPro" id="IPR038765">
    <property type="entry name" value="Papain-like_cys_pep_sf"/>
</dbReference>
<dbReference type="Gene3D" id="3.90.70.10">
    <property type="entry name" value="Cysteine proteinases"/>
    <property type="match status" value="1"/>
</dbReference>
<dbReference type="EMBL" id="LBUT01000008">
    <property type="protein sequence ID" value="KKQ70162.1"/>
    <property type="molecule type" value="Genomic_DNA"/>
</dbReference>
<proteinExistence type="predicted"/>
<comment type="caution">
    <text evidence="1">The sequence shown here is derived from an EMBL/GenBank/DDBJ whole genome shotgun (WGS) entry which is preliminary data.</text>
</comment>